<gene>
    <name evidence="2" type="primary">hemG</name>
    <name evidence="2" type="ORF">HMPREF0063_10543</name>
</gene>
<dbReference type="PANTHER" id="PTHR42923:SF3">
    <property type="entry name" value="PROTOPORPHYRINOGEN OXIDASE"/>
    <property type="match status" value="1"/>
</dbReference>
<sequence length="446" mass="44838">MHVAVVGAGMAGLTAALRLGSAGHDVVVLEGSPRIGGKLLLGEVGGVTLDLGAESVLARRPEATGLIREVGLGDDLVHPRTASASVWTRGRLRPMPPTVMGVPSDLDALTASGIVTGPVGGAPAALPADDVSVGAFVAERAGREVVDRLVEPLLGGVYAGHADRLSLFAAAPQIAALAPDLLASAAAARSGPADTSPVFAGVRGGVGRLPAAVAAASGATIRTGVTVRSVAPEGDGWRLLLGPVSSIETLDVDAVVLAVPAPAASRLLTTVAPEAAFALAAVEYASVALVTMVWEESFELPGSGFLVPPVDGTRIKAATFSSSKWDWTAASGRTVVRTSLGRAGESTTLLADDRTLADGALSDLRSALAEACPDLPDPADRHVQRWGGGLPQYDVGHGARIDAVDRAVAGVRGLEVCGAAYRGVGIPAVIDSAEAAVARLLADPGE</sequence>
<keyword evidence="2" id="KW-0560">Oxidoreductase</keyword>
<name>E2S9A3_9ACTN</name>
<dbReference type="Gene3D" id="1.10.3110.10">
    <property type="entry name" value="protoporphyrinogen ix oxidase, domain 3"/>
    <property type="match status" value="1"/>
</dbReference>
<dbReference type="STRING" id="585531.HMPREF0063_10543"/>
<dbReference type="InterPro" id="IPR050464">
    <property type="entry name" value="Zeta_carotene_desat/Oxidored"/>
</dbReference>
<evidence type="ECO:0000259" key="1">
    <source>
        <dbReference type="Pfam" id="PF01593"/>
    </source>
</evidence>
<evidence type="ECO:0000313" key="3">
    <source>
        <dbReference type="Proteomes" id="UP000003111"/>
    </source>
</evidence>
<dbReference type="EMBL" id="ACLF03000003">
    <property type="protein sequence ID" value="EFQ83827.1"/>
    <property type="molecule type" value="Genomic_DNA"/>
</dbReference>
<dbReference type="HOGENOM" id="CLU_009629_3_1_11"/>
<keyword evidence="3" id="KW-1185">Reference proteome</keyword>
<dbReference type="PANTHER" id="PTHR42923">
    <property type="entry name" value="PROTOPORPHYRINOGEN OXIDASE"/>
    <property type="match status" value="1"/>
</dbReference>
<dbReference type="Gene3D" id="3.90.660.20">
    <property type="entry name" value="Protoporphyrinogen oxidase, mitochondrial, domain 2"/>
    <property type="match status" value="1"/>
</dbReference>
<dbReference type="Proteomes" id="UP000003111">
    <property type="component" value="Unassembled WGS sequence"/>
</dbReference>
<dbReference type="InterPro" id="IPR036188">
    <property type="entry name" value="FAD/NAD-bd_sf"/>
</dbReference>
<accession>E2S9A3</accession>
<protein>
    <submittedName>
        <fullName evidence="2">Protoporphyrinogen oxidase</fullName>
        <ecNumber evidence="2">1.3.3.4</ecNumber>
    </submittedName>
</protein>
<dbReference type="EC" id="1.3.3.4" evidence="2"/>
<dbReference type="SUPFAM" id="SSF51905">
    <property type="entry name" value="FAD/NAD(P)-binding domain"/>
    <property type="match status" value="1"/>
</dbReference>
<proteinExistence type="predicted"/>
<dbReference type="SUPFAM" id="SSF54373">
    <property type="entry name" value="FAD-linked reductases, C-terminal domain"/>
    <property type="match status" value="1"/>
</dbReference>
<dbReference type="eggNOG" id="COG1232">
    <property type="taxonomic scope" value="Bacteria"/>
</dbReference>
<evidence type="ECO:0000313" key="2">
    <source>
        <dbReference type="EMBL" id="EFQ83827.1"/>
    </source>
</evidence>
<organism evidence="2 3">
    <name type="scientific">Aeromicrobium marinum DSM 15272</name>
    <dbReference type="NCBI Taxonomy" id="585531"/>
    <lineage>
        <taxon>Bacteria</taxon>
        <taxon>Bacillati</taxon>
        <taxon>Actinomycetota</taxon>
        <taxon>Actinomycetes</taxon>
        <taxon>Propionibacteriales</taxon>
        <taxon>Nocardioidaceae</taxon>
        <taxon>Aeromicrobium</taxon>
    </lineage>
</organism>
<reference evidence="2" key="1">
    <citation type="submission" date="2010-08" db="EMBL/GenBank/DDBJ databases">
        <authorList>
            <person name="Muzny D."/>
            <person name="Qin X."/>
            <person name="Buhay C."/>
            <person name="Dugan-Rocha S."/>
            <person name="Ding Y."/>
            <person name="Chen G."/>
            <person name="Hawes A."/>
            <person name="Holder M."/>
            <person name="Jhangiani S."/>
            <person name="Johnson A."/>
            <person name="Khan Z."/>
            <person name="Li Z."/>
            <person name="Liu W."/>
            <person name="Liu X."/>
            <person name="Perez L."/>
            <person name="Shen H."/>
            <person name="Wang Q."/>
            <person name="Watt J."/>
            <person name="Xi L."/>
            <person name="Xin Y."/>
            <person name="Zhou J."/>
            <person name="Deng J."/>
            <person name="Jiang H."/>
            <person name="Liu Y."/>
            <person name="Qu J."/>
            <person name="Song X.-Z."/>
            <person name="Zhang L."/>
            <person name="Villasana D."/>
            <person name="Johnson A."/>
            <person name="Liu J."/>
            <person name="Liyanage D."/>
            <person name="Lorensuhewa L."/>
            <person name="Robinson T."/>
            <person name="Song A."/>
            <person name="Song B.-B."/>
            <person name="Dinh H."/>
            <person name="Thornton R."/>
            <person name="Coyle M."/>
            <person name="Francisco L."/>
            <person name="Jackson L."/>
            <person name="Javaid M."/>
            <person name="Korchina V."/>
            <person name="Kovar C."/>
            <person name="Mata R."/>
            <person name="Mathew T."/>
            <person name="Ngo R."/>
            <person name="Nguyen L."/>
            <person name="Nguyen N."/>
            <person name="Okwuonu G."/>
            <person name="Ongeri F."/>
            <person name="Pham C."/>
            <person name="Simmons D."/>
            <person name="Wilczek-Boney K."/>
            <person name="Hale W."/>
            <person name="Jakkamsetti A."/>
            <person name="Pham P."/>
            <person name="Ruth R."/>
            <person name="San Lucas F."/>
            <person name="Warren J."/>
            <person name="Zhang J."/>
            <person name="Zhao Z."/>
            <person name="Zhou C."/>
            <person name="Zhu D."/>
            <person name="Lee S."/>
            <person name="Bess C."/>
            <person name="Blankenburg K."/>
            <person name="Forbes L."/>
            <person name="Fu Q."/>
            <person name="Gubbala S."/>
            <person name="Hirani K."/>
            <person name="Jayaseelan J.C."/>
            <person name="Lara F."/>
            <person name="Munidasa M."/>
            <person name="Palculict T."/>
            <person name="Patil S."/>
            <person name="Pu L.-L."/>
            <person name="Saada N."/>
            <person name="Tang L."/>
            <person name="Weissenberger G."/>
            <person name="Zhu Y."/>
            <person name="Hemphill L."/>
            <person name="Shang Y."/>
            <person name="Youmans B."/>
            <person name="Ayvaz T."/>
            <person name="Ross M."/>
            <person name="Santibanez J."/>
            <person name="Aqrawi P."/>
            <person name="Gross S."/>
            <person name="Joshi V."/>
            <person name="Fowler G."/>
            <person name="Nazareth L."/>
            <person name="Reid J."/>
            <person name="Worley K."/>
            <person name="Petrosino J."/>
            <person name="Highlander S."/>
            <person name="Gibbs R."/>
        </authorList>
    </citation>
    <scope>NUCLEOTIDE SEQUENCE [LARGE SCALE GENOMIC DNA]</scope>
    <source>
        <strain evidence="2">DSM 15272</strain>
    </source>
</reference>
<dbReference type="InterPro" id="IPR002937">
    <property type="entry name" value="Amino_oxidase"/>
</dbReference>
<dbReference type="AlphaFoldDB" id="E2S9A3"/>
<feature type="domain" description="Amine oxidase" evidence="1">
    <location>
        <begin position="10"/>
        <end position="441"/>
    </location>
</feature>
<dbReference type="GO" id="GO:0004729">
    <property type="term" value="F:oxygen-dependent protoporphyrinogen oxidase activity"/>
    <property type="evidence" value="ECO:0007669"/>
    <property type="project" value="UniProtKB-EC"/>
</dbReference>
<dbReference type="Gene3D" id="3.50.50.60">
    <property type="entry name" value="FAD/NAD(P)-binding domain"/>
    <property type="match status" value="1"/>
</dbReference>
<comment type="caution">
    <text evidence="2">The sequence shown here is derived from an EMBL/GenBank/DDBJ whole genome shotgun (WGS) entry which is preliminary data.</text>
</comment>
<dbReference type="Pfam" id="PF01593">
    <property type="entry name" value="Amino_oxidase"/>
    <property type="match status" value="1"/>
</dbReference>